<organism evidence="1">
    <name type="scientific">viral metagenome</name>
    <dbReference type="NCBI Taxonomy" id="1070528"/>
    <lineage>
        <taxon>unclassified sequences</taxon>
        <taxon>metagenomes</taxon>
        <taxon>organismal metagenomes</taxon>
    </lineage>
</organism>
<name>A0A6C0IN28_9ZZZZ</name>
<dbReference type="AlphaFoldDB" id="A0A6C0IN28"/>
<proteinExistence type="predicted"/>
<accession>A0A6C0IN28</accession>
<evidence type="ECO:0000313" key="1">
    <source>
        <dbReference type="EMBL" id="QHT92923.1"/>
    </source>
</evidence>
<sequence length="134" mass="14762">MKKGSASDYITAKKQNAIYVGIKTDAQLTGTTVNPLKKNGYYYNNNLNVCVPKDCNLTSCNGGVLTNAKSYQLRLDFKRGKYYNNYVCNCPNNIIYDVIDDINTEPCIGVPINGPNVINCLCTTCAFNTPIVNV</sequence>
<protein>
    <submittedName>
        <fullName evidence="1">Uncharacterized protein</fullName>
    </submittedName>
</protein>
<reference evidence="1" key="1">
    <citation type="journal article" date="2020" name="Nature">
        <title>Giant virus diversity and host interactions through global metagenomics.</title>
        <authorList>
            <person name="Schulz F."/>
            <person name="Roux S."/>
            <person name="Paez-Espino D."/>
            <person name="Jungbluth S."/>
            <person name="Walsh D.A."/>
            <person name="Denef V.J."/>
            <person name="McMahon K.D."/>
            <person name="Konstantinidis K.T."/>
            <person name="Eloe-Fadrosh E.A."/>
            <person name="Kyrpides N.C."/>
            <person name="Woyke T."/>
        </authorList>
    </citation>
    <scope>NUCLEOTIDE SEQUENCE</scope>
    <source>
        <strain evidence="1">GVMAG-M-3300023184-89</strain>
    </source>
</reference>
<dbReference type="EMBL" id="MN740196">
    <property type="protein sequence ID" value="QHT92923.1"/>
    <property type="molecule type" value="Genomic_DNA"/>
</dbReference>